<dbReference type="RefSeq" id="WP_013975666.1">
    <property type="nucleotide sequence ID" value="NC_015735.1"/>
</dbReference>
<evidence type="ECO:0000313" key="2">
    <source>
        <dbReference type="Proteomes" id="UP000000504"/>
    </source>
</evidence>
<dbReference type="Pfam" id="PF04386">
    <property type="entry name" value="SspB"/>
    <property type="match status" value="1"/>
</dbReference>
<dbReference type="Proteomes" id="UP000000504">
    <property type="component" value="Chromosome"/>
</dbReference>
<dbReference type="NCBIfam" id="NF008769">
    <property type="entry name" value="PRK11798.2-5"/>
    <property type="match status" value="1"/>
</dbReference>
<gene>
    <name evidence="1" type="ordered locus">MEPCIT_275</name>
</gene>
<dbReference type="EMBL" id="CP002243">
    <property type="protein sequence ID" value="AEI74916.1"/>
    <property type="molecule type" value="Genomic_DNA"/>
</dbReference>
<proteinExistence type="predicted"/>
<name>F7XXU0_MOREP</name>
<dbReference type="GO" id="GO:0005840">
    <property type="term" value="C:ribosome"/>
    <property type="evidence" value="ECO:0007669"/>
    <property type="project" value="TreeGrafter"/>
</dbReference>
<dbReference type="STRING" id="903503.MEPCIT_275"/>
<dbReference type="InterPro" id="IPR036760">
    <property type="entry name" value="SspB-like_sf"/>
</dbReference>
<dbReference type="GO" id="GO:0005829">
    <property type="term" value="C:cytosol"/>
    <property type="evidence" value="ECO:0007669"/>
    <property type="project" value="TreeGrafter"/>
</dbReference>
<dbReference type="Gene3D" id="2.30.30.220">
    <property type="entry name" value="SspB-like"/>
    <property type="match status" value="1"/>
</dbReference>
<dbReference type="GO" id="GO:0045732">
    <property type="term" value="P:positive regulation of protein catabolic process"/>
    <property type="evidence" value="ECO:0007669"/>
    <property type="project" value="TreeGrafter"/>
</dbReference>
<dbReference type="HOGENOM" id="CLU_118425_0_0_6"/>
<keyword evidence="2" id="KW-1185">Reference proteome</keyword>
<dbReference type="PANTHER" id="PTHR37486">
    <property type="entry name" value="STRINGENT STARVATION PROTEIN B"/>
    <property type="match status" value="1"/>
</dbReference>
<evidence type="ECO:0000313" key="1">
    <source>
        <dbReference type="EMBL" id="AEI74916.1"/>
    </source>
</evidence>
<reference evidence="1 2" key="2">
    <citation type="journal article" date="2011" name="Curr. Biol.">
        <title>An interdependent metabolic patchwork in the nested symbiosis of mealybugs.</title>
        <authorList>
            <person name="McCutcheon J.P."/>
            <person name="von Dohlen C.D."/>
        </authorList>
    </citation>
    <scope>NUCLEOTIDE SEQUENCE [LARGE SCALE GENOMIC DNA]</scope>
    <source>
        <strain evidence="1 2">PCIT</strain>
    </source>
</reference>
<organism evidence="1 2">
    <name type="scientific">Moranella endobia (strain PCIT)</name>
    <dbReference type="NCBI Taxonomy" id="903503"/>
    <lineage>
        <taxon>Bacteria</taxon>
        <taxon>Pseudomonadati</taxon>
        <taxon>Pseudomonadota</taxon>
        <taxon>Gammaproteobacteria</taxon>
        <taxon>Enterobacterales</taxon>
        <taxon>Enterobacteriaceae</taxon>
        <taxon>Candidatus Moranella</taxon>
    </lineage>
</organism>
<dbReference type="PANTHER" id="PTHR37486:SF1">
    <property type="entry name" value="STRINGENT STARVATION PROTEIN B"/>
    <property type="match status" value="1"/>
</dbReference>
<dbReference type="eggNOG" id="COG2969">
    <property type="taxonomic scope" value="Bacteria"/>
</dbReference>
<dbReference type="OrthoDB" id="9797358at2"/>
<dbReference type="SUPFAM" id="SSF101738">
    <property type="entry name" value="SspB-like"/>
    <property type="match status" value="1"/>
</dbReference>
<accession>F7XXU0</accession>
<dbReference type="InterPro" id="IPR007481">
    <property type="entry name" value="SspB"/>
</dbReference>
<reference key="1">
    <citation type="submission" date="2010-09" db="EMBL/GenBank/DDBJ databases">
        <title>An interdependent metabolic patchwork in the nested three-way symbiosis of mealybugs.</title>
        <authorList>
            <person name="McCutcheon J.P."/>
            <person name="von Dohlen C.D."/>
        </authorList>
    </citation>
    <scope>NUCLEOTIDE SEQUENCE</scope>
    <source>
        <strain>PCIT</strain>
    </source>
</reference>
<sequence length="143" mass="15574">MNVTNKLLQCRPYLLRALYEWLINNQLTPNLLIDANKAGSMLSDYACNGKIVLNIAPIAVANLVLGNSEVQFDACFSGVPRHVVVPMVAVLAIYASENGTGTVFEPELVYNQQALLSCDNTDTKDNSPTPPRGGCRPLLRVVK</sequence>
<dbReference type="KEGG" id="men:MEPCIT_275"/>
<dbReference type="PIRSF" id="PIRSF005276">
    <property type="entry name" value="SspB"/>
    <property type="match status" value="1"/>
</dbReference>
<protein>
    <submittedName>
        <fullName evidence="1">Putative stringent starvation protein B</fullName>
    </submittedName>
</protein>
<dbReference type="AlphaFoldDB" id="F7XXU0"/>